<dbReference type="CDD" id="cd05930">
    <property type="entry name" value="A_NRPS"/>
    <property type="match status" value="1"/>
</dbReference>
<proteinExistence type="predicted"/>
<dbReference type="PANTHER" id="PTHR45527">
    <property type="entry name" value="NONRIBOSOMAL PEPTIDE SYNTHETASE"/>
    <property type="match status" value="1"/>
</dbReference>
<dbReference type="InterPro" id="IPR001242">
    <property type="entry name" value="Condensation_dom"/>
</dbReference>
<evidence type="ECO:0000313" key="6">
    <source>
        <dbReference type="Proteomes" id="UP000050443"/>
    </source>
</evidence>
<dbReference type="SUPFAM" id="SSF47336">
    <property type="entry name" value="ACP-like"/>
    <property type="match status" value="1"/>
</dbReference>
<dbReference type="RefSeq" id="WP_055093508.1">
    <property type="nucleotide sequence ID" value="NZ_JRLF01000008.1"/>
</dbReference>
<dbReference type="GO" id="GO:0005829">
    <property type="term" value="C:cytosol"/>
    <property type="evidence" value="ECO:0007669"/>
    <property type="project" value="TreeGrafter"/>
</dbReference>
<sequence>MIQLLKKISENNIYLDVIDNELKLFSENESIDAAVLQEIKSNKEAILAYLIENKGFFTQGDTVKTISNVAVAEHYELSNAQKRLWILCQNDNVSISYNIPKKFVLKGDYNVDKLRKAIRSVIDRHEILRTVFKDDENFEVKQWIVKSDDFKFDMEYYNFCDDEDQNQKVAQYINSDSEKIFDLEKGPLIRASLFQLEKEHFVFYYNIHHIISDAQSMEVLINDVLNFYNSYVEETNNSLPDLKVQYKDYAFWMNEKFQNDEFEGHKKFWENILAGDLPYLEFPNLPNKSKFKNFKGYSYSSYLSPELSTQFIQLCSQEGATLYMGLLALWNILCYKYTAQKDIILGTTVSGRELLELENQIGFYVNTIPLKNTVNPELSFLELFHSVKESSLTALTFQEYPFDKIVEGLNLKFDINRNPLFDIIFELKDAVPEGLSTADNRISGAEVNSKFDMEAVFQLRGNSLHMNINFNVNVYEDEMIKRLINHFEQLIAEVIAAPFKKISEINYLSDTEKAELLLDFNPVAVSYPKDQTFLDLFEEQLSKTPDAVALVYEELSFTYKELNERSNQLADSLQQDYAIKKGDPVGVLLSRTEWVMISILGILKAGGVYVPIEPQLPNHRKAFVAEDTGLNLLITETFYLFDIDFYNKDVLAVDVEFEPLNYNKDFKRVALDTQDLAYIIYTSGSTGNPKGVMINHESLFNYLFWSRSRYLDNDLANTNFGLFTSLSFDLTITSLFLPIISGGSLNVFNSSENISDVLRTYFESDISCVKLTPAHISVLESLGLASSKVEVAIVGGEALGNNHVAILRRLNPSMKIYNEYGPTEATVGCIVYEIKAEEDPILIGTPISNFEIYILDPALELVGVGIVGEIYISGTGLSAGYLNRAELTAEKFIANPFKAGERMYKTGDLARWLSDGNIDYKGREDDQVKIKGYRIELGEIESVMAGFSQDITQTVVKVNVYNDEKVLALYYVSEIEKDKSEIREYLKARLPEFMVPGYYIKIERIPLSVNGKIDFKAFPDIKSEDLIKKVYEAPRNESEQKIIKIISNVLNCKETEIGIYDNFFDLGMNSINLVNTVSLINSEFQINLKVSVLFEYPNVYELSNNFRGENETEETDYNDENISEEIDDFLSLIED</sequence>
<reference evidence="5 6" key="1">
    <citation type="submission" date="2014-09" db="EMBL/GenBank/DDBJ databases">
        <title>Genome sequence of Flavobacterium aquidurense RC62.</title>
        <authorList>
            <person name="Kim J.F."/>
            <person name="Kwak M.-J."/>
        </authorList>
    </citation>
    <scope>NUCLEOTIDE SEQUENCE [LARGE SCALE GENOMIC DNA]</scope>
    <source>
        <strain evidence="5 6">RC62</strain>
    </source>
</reference>
<dbReference type="PROSITE" id="PS00455">
    <property type="entry name" value="AMP_BINDING"/>
    <property type="match status" value="1"/>
</dbReference>
<gene>
    <name evidence="5" type="ORF">RC62_4109</name>
</gene>
<dbReference type="Gene3D" id="1.10.1200.10">
    <property type="entry name" value="ACP-like"/>
    <property type="match status" value="1"/>
</dbReference>
<dbReference type="Gene3D" id="3.30.559.30">
    <property type="entry name" value="Nonribosomal peptide synthetase, condensation domain"/>
    <property type="match status" value="1"/>
</dbReference>
<dbReference type="InterPro" id="IPR023213">
    <property type="entry name" value="CAT-like_dom_sf"/>
</dbReference>
<evidence type="ECO:0000313" key="5">
    <source>
        <dbReference type="EMBL" id="KQB41363.1"/>
    </source>
</evidence>
<dbReference type="OrthoDB" id="9778690at2"/>
<dbReference type="EMBL" id="JRLF01000008">
    <property type="protein sequence ID" value="KQB41363.1"/>
    <property type="molecule type" value="Genomic_DNA"/>
</dbReference>
<dbReference type="PRINTS" id="PR00154">
    <property type="entry name" value="AMPBINDING"/>
</dbReference>
<evidence type="ECO:0000256" key="3">
    <source>
        <dbReference type="ARBA" id="ARBA00022553"/>
    </source>
</evidence>
<dbReference type="STRING" id="362413.RC62_4109"/>
<dbReference type="Pfam" id="PF00668">
    <property type="entry name" value="Condensation"/>
    <property type="match status" value="1"/>
</dbReference>
<dbReference type="SUPFAM" id="SSF56801">
    <property type="entry name" value="Acetyl-CoA synthetase-like"/>
    <property type="match status" value="1"/>
</dbReference>
<dbReference type="SMART" id="SM01294">
    <property type="entry name" value="PKS_PP_betabranch"/>
    <property type="match status" value="1"/>
</dbReference>
<dbReference type="GO" id="GO:0044550">
    <property type="term" value="P:secondary metabolite biosynthetic process"/>
    <property type="evidence" value="ECO:0007669"/>
    <property type="project" value="TreeGrafter"/>
</dbReference>
<dbReference type="GO" id="GO:0043041">
    <property type="term" value="P:amino acid activation for nonribosomal peptide biosynthetic process"/>
    <property type="evidence" value="ECO:0007669"/>
    <property type="project" value="TreeGrafter"/>
</dbReference>
<feature type="domain" description="Carrier" evidence="4">
    <location>
        <begin position="1033"/>
        <end position="1110"/>
    </location>
</feature>
<dbReference type="InterPro" id="IPR036736">
    <property type="entry name" value="ACP-like_sf"/>
</dbReference>
<dbReference type="NCBIfam" id="TIGR01733">
    <property type="entry name" value="AA-adenyl-dom"/>
    <property type="match status" value="1"/>
</dbReference>
<dbReference type="Gene3D" id="3.40.50.980">
    <property type="match status" value="2"/>
</dbReference>
<dbReference type="AlphaFoldDB" id="A0A0Q0S6Z0"/>
<dbReference type="GO" id="GO:0003824">
    <property type="term" value="F:catalytic activity"/>
    <property type="evidence" value="ECO:0007669"/>
    <property type="project" value="InterPro"/>
</dbReference>
<dbReference type="InterPro" id="IPR009081">
    <property type="entry name" value="PP-bd_ACP"/>
</dbReference>
<dbReference type="InterPro" id="IPR020459">
    <property type="entry name" value="AMP-binding"/>
</dbReference>
<evidence type="ECO:0000256" key="1">
    <source>
        <dbReference type="ARBA" id="ARBA00001957"/>
    </source>
</evidence>
<dbReference type="Proteomes" id="UP000050443">
    <property type="component" value="Unassembled WGS sequence"/>
</dbReference>
<evidence type="ECO:0000259" key="4">
    <source>
        <dbReference type="PROSITE" id="PS50075"/>
    </source>
</evidence>
<dbReference type="CDD" id="cd19531">
    <property type="entry name" value="LCL_NRPS-like"/>
    <property type="match status" value="1"/>
</dbReference>
<dbReference type="PROSITE" id="PS50075">
    <property type="entry name" value="CARRIER"/>
    <property type="match status" value="1"/>
</dbReference>
<dbReference type="PATRIC" id="fig|362413.3.peg.4032"/>
<comment type="caution">
    <text evidence="5">The sequence shown here is derived from an EMBL/GenBank/DDBJ whole genome shotgun (WGS) entry which is preliminary data.</text>
</comment>
<name>A0A0Q0S6Z0_9FLAO</name>
<keyword evidence="3" id="KW-0597">Phosphoprotein</keyword>
<dbReference type="InterPro" id="IPR000873">
    <property type="entry name" value="AMP-dep_synth/lig_dom"/>
</dbReference>
<dbReference type="InterPro" id="IPR045851">
    <property type="entry name" value="AMP-bd_C_sf"/>
</dbReference>
<dbReference type="Gene3D" id="3.30.300.30">
    <property type="match status" value="1"/>
</dbReference>
<comment type="cofactor">
    <cofactor evidence="1">
        <name>pantetheine 4'-phosphate</name>
        <dbReference type="ChEBI" id="CHEBI:47942"/>
    </cofactor>
</comment>
<dbReference type="PANTHER" id="PTHR45527:SF1">
    <property type="entry name" value="FATTY ACID SYNTHASE"/>
    <property type="match status" value="1"/>
</dbReference>
<organism evidence="5 6">
    <name type="scientific">Flavobacterium aquidurense</name>
    <dbReference type="NCBI Taxonomy" id="362413"/>
    <lineage>
        <taxon>Bacteria</taxon>
        <taxon>Pseudomonadati</taxon>
        <taxon>Bacteroidota</taxon>
        <taxon>Flavobacteriia</taxon>
        <taxon>Flavobacteriales</taxon>
        <taxon>Flavobacteriaceae</taxon>
        <taxon>Flavobacterium</taxon>
    </lineage>
</organism>
<dbReference type="Pfam" id="PF00550">
    <property type="entry name" value="PP-binding"/>
    <property type="match status" value="1"/>
</dbReference>
<keyword evidence="2" id="KW-0596">Phosphopantetheine</keyword>
<dbReference type="SUPFAM" id="SSF52777">
    <property type="entry name" value="CoA-dependent acyltransferases"/>
    <property type="match status" value="2"/>
</dbReference>
<dbReference type="Gene3D" id="3.30.559.10">
    <property type="entry name" value="Chloramphenicol acetyltransferase-like domain"/>
    <property type="match status" value="1"/>
</dbReference>
<protein>
    <submittedName>
        <fullName evidence="5">Nonribosomal peptide synthetase</fullName>
    </submittedName>
</protein>
<evidence type="ECO:0000256" key="2">
    <source>
        <dbReference type="ARBA" id="ARBA00022450"/>
    </source>
</evidence>
<dbReference type="GO" id="GO:0031177">
    <property type="term" value="F:phosphopantetheine binding"/>
    <property type="evidence" value="ECO:0007669"/>
    <property type="project" value="TreeGrafter"/>
</dbReference>
<dbReference type="FunFam" id="2.30.38.10:FF:000001">
    <property type="entry name" value="Non-ribosomal peptide synthetase PvdI"/>
    <property type="match status" value="1"/>
</dbReference>
<dbReference type="Gene3D" id="2.30.38.10">
    <property type="entry name" value="Luciferase, Domain 3"/>
    <property type="match status" value="1"/>
</dbReference>
<accession>A0A0Q0S6Z0</accession>
<dbReference type="InterPro" id="IPR006162">
    <property type="entry name" value="Ppantetheine_attach_site"/>
</dbReference>
<dbReference type="FunFam" id="3.40.50.980:FF:000001">
    <property type="entry name" value="Non-ribosomal peptide synthetase"/>
    <property type="match status" value="1"/>
</dbReference>
<dbReference type="Pfam" id="PF00501">
    <property type="entry name" value="AMP-binding"/>
    <property type="match status" value="1"/>
</dbReference>
<dbReference type="InterPro" id="IPR010071">
    <property type="entry name" value="AA_adenyl_dom"/>
</dbReference>
<dbReference type="InterPro" id="IPR020845">
    <property type="entry name" value="AMP-binding_CS"/>
</dbReference>
<dbReference type="PROSITE" id="PS00012">
    <property type="entry name" value="PHOSPHOPANTETHEINE"/>
    <property type="match status" value="1"/>
</dbReference>